<dbReference type="Proteomes" id="UP001327560">
    <property type="component" value="Chromosome 5"/>
</dbReference>
<proteinExistence type="predicted"/>
<protein>
    <submittedName>
        <fullName evidence="1">Uncharacterized protein</fullName>
    </submittedName>
</protein>
<keyword evidence="2" id="KW-1185">Reference proteome</keyword>
<dbReference type="AlphaFoldDB" id="A0AAQ3KHP0"/>
<name>A0AAQ3KHP0_9LILI</name>
<evidence type="ECO:0000313" key="2">
    <source>
        <dbReference type="Proteomes" id="UP001327560"/>
    </source>
</evidence>
<reference evidence="1 2" key="1">
    <citation type="submission" date="2023-10" db="EMBL/GenBank/DDBJ databases">
        <title>Chromosome-scale genome assembly provides insights into flower coloration mechanisms of Canna indica.</title>
        <authorList>
            <person name="Li C."/>
        </authorList>
    </citation>
    <scope>NUCLEOTIDE SEQUENCE [LARGE SCALE GENOMIC DNA]</scope>
    <source>
        <tissue evidence="1">Flower</tissue>
    </source>
</reference>
<gene>
    <name evidence="1" type="ORF">Cni_G17009</name>
</gene>
<evidence type="ECO:0000313" key="1">
    <source>
        <dbReference type="EMBL" id="WOL08257.1"/>
    </source>
</evidence>
<dbReference type="EMBL" id="CP136894">
    <property type="protein sequence ID" value="WOL08257.1"/>
    <property type="molecule type" value="Genomic_DNA"/>
</dbReference>
<organism evidence="1 2">
    <name type="scientific">Canna indica</name>
    <name type="common">Indian-shot</name>
    <dbReference type="NCBI Taxonomy" id="4628"/>
    <lineage>
        <taxon>Eukaryota</taxon>
        <taxon>Viridiplantae</taxon>
        <taxon>Streptophyta</taxon>
        <taxon>Embryophyta</taxon>
        <taxon>Tracheophyta</taxon>
        <taxon>Spermatophyta</taxon>
        <taxon>Magnoliopsida</taxon>
        <taxon>Liliopsida</taxon>
        <taxon>Zingiberales</taxon>
        <taxon>Cannaceae</taxon>
        <taxon>Canna</taxon>
    </lineage>
</organism>
<accession>A0AAQ3KHP0</accession>
<sequence>MPFQKSKRHQFNTLHHHRSWIPAQLRWPGCGPAERAQGLRMEPPIDAPHMKCMLATRQQCYHFPFHYWAQADSGRSHSVVLFASAIVFVSRQCIDRQLAEPGVARQCNGDGRGKPSRRWRRRQRWIGAVVTPTLAYEVVKKASNEAEEQDDAAVVFSEEPSQVGHGEGARRDYYSSIPCSQFSLHL</sequence>